<proteinExistence type="predicted"/>
<organism evidence="3 4">
    <name type="scientific">Ructibacterium gallinarum</name>
    <dbReference type="NCBI Taxonomy" id="2779355"/>
    <lineage>
        <taxon>Bacteria</taxon>
        <taxon>Bacillati</taxon>
        <taxon>Bacillota</taxon>
        <taxon>Clostridia</taxon>
        <taxon>Eubacteriales</taxon>
        <taxon>Oscillospiraceae</taxon>
        <taxon>Ructibacterium</taxon>
    </lineage>
</organism>
<feature type="domain" description="YqbQ/XkdQ" evidence="2">
    <location>
        <begin position="201"/>
        <end position="493"/>
    </location>
</feature>
<dbReference type="Pfam" id="PF24032">
    <property type="entry name" value="YQBQ"/>
    <property type="match status" value="1"/>
</dbReference>
<dbReference type="Pfam" id="PF05257">
    <property type="entry name" value="CHAP"/>
    <property type="match status" value="1"/>
</dbReference>
<dbReference type="InterPro" id="IPR038765">
    <property type="entry name" value="Papain-like_cys_pep_sf"/>
</dbReference>
<evidence type="ECO:0000259" key="1">
    <source>
        <dbReference type="Pfam" id="PF05257"/>
    </source>
</evidence>
<dbReference type="InterPro" id="IPR007921">
    <property type="entry name" value="CHAP_dom"/>
</dbReference>
<feature type="domain" description="Peptidase C51" evidence="1">
    <location>
        <begin position="34"/>
        <end position="115"/>
    </location>
</feature>
<dbReference type="InterPro" id="IPR056937">
    <property type="entry name" value="YqbQ/XkdQ"/>
</dbReference>
<evidence type="ECO:0000259" key="2">
    <source>
        <dbReference type="Pfam" id="PF24032"/>
    </source>
</evidence>
<protein>
    <submittedName>
        <fullName evidence="3">CHAP domain-containing protein</fullName>
    </submittedName>
</protein>
<reference evidence="3" key="1">
    <citation type="submission" date="2020-10" db="EMBL/GenBank/DDBJ databases">
        <title>ChiBAC.</title>
        <authorList>
            <person name="Zenner C."/>
            <person name="Hitch T.C.A."/>
            <person name="Clavel T."/>
        </authorList>
    </citation>
    <scope>NUCLEOTIDE SEQUENCE</scope>
    <source>
        <strain evidence="3">DSM 107454</strain>
    </source>
</reference>
<comment type="caution">
    <text evidence="3">The sequence shown here is derived from an EMBL/GenBank/DDBJ whole genome shotgun (WGS) entry which is preliminary data.</text>
</comment>
<gene>
    <name evidence="3" type="ORF">INF28_04950</name>
</gene>
<keyword evidence="4" id="KW-1185">Reference proteome</keyword>
<dbReference type="AlphaFoldDB" id="A0A9D5M049"/>
<dbReference type="Gene3D" id="3.90.1720.10">
    <property type="entry name" value="endopeptidase domain like (from Nostoc punctiforme)"/>
    <property type="match status" value="1"/>
</dbReference>
<evidence type="ECO:0000313" key="4">
    <source>
        <dbReference type="Proteomes" id="UP000806542"/>
    </source>
</evidence>
<accession>A0A9D5M049</accession>
<name>A0A9D5M049_9FIRM</name>
<dbReference type="EMBL" id="JADCKB010000008">
    <property type="protein sequence ID" value="MBE5039810.1"/>
    <property type="molecule type" value="Genomic_DNA"/>
</dbReference>
<dbReference type="Proteomes" id="UP000806542">
    <property type="component" value="Unassembled WGS sequence"/>
</dbReference>
<evidence type="ECO:0000313" key="3">
    <source>
        <dbReference type="EMBL" id="MBE5039810.1"/>
    </source>
</evidence>
<dbReference type="SUPFAM" id="SSF54001">
    <property type="entry name" value="Cysteine proteinases"/>
    <property type="match status" value="1"/>
</dbReference>
<sequence length="495" mass="54986">MSAQQIVSIAEQQLGISGRPNKFTQWYGAIGGTTSYAWCVVFIGWCFSQAGLSLFPRTASVVCVLDYAKENGYFKSKGSYTPKAGDIMIQQSGGASHVGIVTGAGNNCFYTIEGNCSNSVKKVTRYYDGKLTGFFVPPYAENTAAAPVTDNDRELPKDPVLYDSFGTGGNTVNEGFSQSREETHAFYAGGNDITKYVGNLSWQNTIDELATTVSFEVAKSDTKYINLYTPKPGDIINLYTNVEILRGIIVSVDDGSEFVNKYTACDFGWYLNKSTETYQFNKMAAYKAIRKICEDSNIPIDNIPMLEMEITKIYADKVLSDIIRDILSQCEGTYNFDVTPAGLRIYTIGSLYAYPEFRITPNTRLIYSPTLRGNVSHTLSIEEMKNSVKVISEKDSAYTVQTVLKDEDSIYQYGFLQEVVKIDAEKENAQAVAENKLSELSKAAETFSIEMIEALNSYTRAGAVITIDDVNYLIEGSDHSIKNGVHYVKLDLRRW</sequence>
<dbReference type="RefSeq" id="WP_226392364.1">
    <property type="nucleotide sequence ID" value="NZ_JADCKB010000008.1"/>
</dbReference>